<proteinExistence type="predicted"/>
<reference evidence="2 3" key="1">
    <citation type="submission" date="2024-04" db="EMBL/GenBank/DDBJ databases">
        <title>A novel species isolated from cricket.</title>
        <authorList>
            <person name="Wang H.-C."/>
        </authorList>
    </citation>
    <scope>NUCLEOTIDE SEQUENCE [LARGE SCALE GENOMIC DNA]</scope>
    <source>
        <strain evidence="2 3">WL0021</strain>
    </source>
</reference>
<comment type="caution">
    <text evidence="2">The sequence shown here is derived from an EMBL/GenBank/DDBJ whole genome shotgun (WGS) entry which is preliminary data.</text>
</comment>
<name>A0ABV0BK72_9HYPH</name>
<keyword evidence="3" id="KW-1185">Reference proteome</keyword>
<dbReference type="EMBL" id="JBBYXI010000001">
    <property type="protein sequence ID" value="MEN3929930.1"/>
    <property type="molecule type" value="Genomic_DNA"/>
</dbReference>
<dbReference type="InterPro" id="IPR029479">
    <property type="entry name" value="Nitroreductase"/>
</dbReference>
<evidence type="ECO:0000259" key="1">
    <source>
        <dbReference type="Pfam" id="PF00881"/>
    </source>
</evidence>
<dbReference type="Proteomes" id="UP001418637">
    <property type="component" value="Unassembled WGS sequence"/>
</dbReference>
<dbReference type="PANTHER" id="PTHR43035">
    <property type="entry name" value="FATTY ACID REPRESSION MUTANT PROTEIN 2-RELATED"/>
    <property type="match status" value="1"/>
</dbReference>
<dbReference type="Gene3D" id="3.40.109.10">
    <property type="entry name" value="NADH Oxidase"/>
    <property type="match status" value="1"/>
</dbReference>
<evidence type="ECO:0000313" key="2">
    <source>
        <dbReference type="EMBL" id="MEN3929930.1"/>
    </source>
</evidence>
<dbReference type="CDD" id="cd02140">
    <property type="entry name" value="Frm2-like"/>
    <property type="match status" value="1"/>
</dbReference>
<dbReference type="InterPro" id="IPR033877">
    <property type="entry name" value="Frm2/Hbn1"/>
</dbReference>
<dbReference type="PANTHER" id="PTHR43035:SF1">
    <property type="entry name" value="FATTY ACID REPRESSION MUTANT PROTEIN 2-RELATED"/>
    <property type="match status" value="1"/>
</dbReference>
<sequence length="201" mass="22674">MSNSFKHALQSRRSVYAINDKSPISDEQIQEIVDFALMNVPSAFNSQSTRLVLLLGEQHKKLWNGIVMDTLRAIVPAENFGPTEAKINSFAAGYGTVLFFEDNAVVEGLQSKFAAYADNFPLWARDTSAMHQLTIWTLLEEAGLGASLQHYNPIIDDQVKETWGLDKKWHLTSQMVFGGIVQKPETAPEKQPVEDRRKFFK</sequence>
<dbReference type="RefSeq" id="WP_346335906.1">
    <property type="nucleotide sequence ID" value="NZ_JBBYXI010000001.1"/>
</dbReference>
<dbReference type="InterPro" id="IPR000415">
    <property type="entry name" value="Nitroreductase-like"/>
</dbReference>
<organism evidence="2 3">
    <name type="scientific">Hohaiivirga grylli</name>
    <dbReference type="NCBI Taxonomy" id="3133970"/>
    <lineage>
        <taxon>Bacteria</taxon>
        <taxon>Pseudomonadati</taxon>
        <taxon>Pseudomonadota</taxon>
        <taxon>Alphaproteobacteria</taxon>
        <taxon>Hyphomicrobiales</taxon>
        <taxon>Methylobacteriaceae</taxon>
        <taxon>Hohaiivirga</taxon>
    </lineage>
</organism>
<dbReference type="SUPFAM" id="SSF55469">
    <property type="entry name" value="FMN-dependent nitroreductase-like"/>
    <property type="match status" value="1"/>
</dbReference>
<protein>
    <submittedName>
        <fullName evidence="2">Nitroreductase family protein</fullName>
    </submittedName>
</protein>
<gene>
    <name evidence="2" type="ORF">WJT86_02500</name>
</gene>
<accession>A0ABV0BK72</accession>
<feature type="domain" description="Nitroreductase" evidence="1">
    <location>
        <begin position="10"/>
        <end position="178"/>
    </location>
</feature>
<evidence type="ECO:0000313" key="3">
    <source>
        <dbReference type="Proteomes" id="UP001418637"/>
    </source>
</evidence>
<dbReference type="Pfam" id="PF00881">
    <property type="entry name" value="Nitroreductase"/>
    <property type="match status" value="1"/>
</dbReference>